<dbReference type="EMBL" id="FOEV01000006">
    <property type="protein sequence ID" value="SEQ48751.1"/>
    <property type="molecule type" value="Genomic_DNA"/>
</dbReference>
<organism evidence="1 2">
    <name type="scientific">Pseudomonas lutea</name>
    <dbReference type="NCBI Taxonomy" id="243924"/>
    <lineage>
        <taxon>Bacteria</taxon>
        <taxon>Pseudomonadati</taxon>
        <taxon>Pseudomonadota</taxon>
        <taxon>Gammaproteobacteria</taxon>
        <taxon>Pseudomonadales</taxon>
        <taxon>Pseudomonadaceae</taxon>
        <taxon>Pseudomonas</taxon>
    </lineage>
</organism>
<evidence type="ECO:0000313" key="2">
    <source>
        <dbReference type="Proteomes" id="UP000183210"/>
    </source>
</evidence>
<name>A0A9X8QJE0_9PSED</name>
<gene>
    <name evidence="1" type="ORF">SAMN05216409_10620</name>
</gene>
<sequence length="379" mass="43145">MKFKKIFIHIGMGKTGSSYLQSCFEQLELSGAFEKTTYPVITAGGDFQTIRSGNALNLAMSLSTTDSKAFCKTRMEAAIKQLLNSASSEKDQLLLSCEHFFSVDKELLAELLCTLKQYSCNISLIVVARSINELAYSSYNQHIKRHAATHLYDDEFLNEFCLAIAETLKNLDAVTQDVQVLSYKKNGLLDDFLSLLTEPIEISAQFKNLTVNRSLDTIEIKLLTHINKIFADEQLASNISDRWIYESTPYLETNTKKDSRAIDIFTSYAEQMKPISPHTKKIIGLLTAFSENEGGSPEPEYKQTEILQQKFFIALEEIVKYSSQFMLLKSYTSTLSPSKEHFDPIHYLLINQDVLRARMDPEEHYKMFGAHEGRYTCFI</sequence>
<dbReference type="InterPro" id="IPR027417">
    <property type="entry name" value="P-loop_NTPase"/>
</dbReference>
<reference evidence="1 2" key="1">
    <citation type="submission" date="2016-10" db="EMBL/GenBank/DDBJ databases">
        <authorList>
            <person name="Varghese N."/>
            <person name="Submissions S."/>
        </authorList>
    </citation>
    <scope>NUCLEOTIDE SEQUENCE [LARGE SCALE GENOMIC DNA]</scope>
    <source>
        <strain evidence="1 2">LMG 21974</strain>
    </source>
</reference>
<dbReference type="AlphaFoldDB" id="A0A9X8QJE0"/>
<evidence type="ECO:0000313" key="1">
    <source>
        <dbReference type="EMBL" id="SEQ48751.1"/>
    </source>
</evidence>
<dbReference type="GeneID" id="300267727"/>
<comment type="caution">
    <text evidence="1">The sequence shown here is derived from an EMBL/GenBank/DDBJ whole genome shotgun (WGS) entry which is preliminary data.</text>
</comment>
<dbReference type="Proteomes" id="UP000183210">
    <property type="component" value="Unassembled WGS sequence"/>
</dbReference>
<accession>A0A9X8QJE0</accession>
<proteinExistence type="predicted"/>
<dbReference type="RefSeq" id="WP_074825219.1">
    <property type="nucleotide sequence ID" value="NZ_FOEV01000006.1"/>
</dbReference>
<protein>
    <submittedName>
        <fullName evidence="1">Uncharacterized protein</fullName>
    </submittedName>
</protein>
<dbReference type="SUPFAM" id="SSF52540">
    <property type="entry name" value="P-loop containing nucleoside triphosphate hydrolases"/>
    <property type="match status" value="1"/>
</dbReference>